<dbReference type="AlphaFoldDB" id="E2BS74"/>
<keyword evidence="2" id="KW-1185">Reference proteome</keyword>
<dbReference type="InParanoid" id="E2BS74"/>
<name>E2BS74_HARSA</name>
<proteinExistence type="predicted"/>
<accession>E2BS74</accession>
<dbReference type="InterPro" id="IPR036397">
    <property type="entry name" value="RNaseH_sf"/>
</dbReference>
<gene>
    <name evidence="1" type="ORF">EAI_16637</name>
</gene>
<evidence type="ECO:0000313" key="1">
    <source>
        <dbReference type="EMBL" id="EFN81466.1"/>
    </source>
</evidence>
<dbReference type="Proteomes" id="UP000008237">
    <property type="component" value="Unassembled WGS sequence"/>
</dbReference>
<reference evidence="1 2" key="1">
    <citation type="journal article" date="2010" name="Science">
        <title>Genomic comparison of the ants Camponotus floridanus and Harpegnathos saltator.</title>
        <authorList>
            <person name="Bonasio R."/>
            <person name="Zhang G."/>
            <person name="Ye C."/>
            <person name="Mutti N.S."/>
            <person name="Fang X."/>
            <person name="Qin N."/>
            <person name="Donahue G."/>
            <person name="Yang P."/>
            <person name="Li Q."/>
            <person name="Li C."/>
            <person name="Zhang P."/>
            <person name="Huang Z."/>
            <person name="Berger S.L."/>
            <person name="Reinberg D."/>
            <person name="Wang J."/>
            <person name="Liebig J."/>
        </authorList>
    </citation>
    <scope>NUCLEOTIDE SEQUENCE [LARGE SCALE GENOMIC DNA]</scope>
    <source>
        <strain evidence="1 2">R22 G/1</strain>
    </source>
</reference>
<dbReference type="OMA" id="MCIRTAC"/>
<feature type="non-terminal residue" evidence="1">
    <location>
        <position position="1"/>
    </location>
</feature>
<evidence type="ECO:0008006" key="3">
    <source>
        <dbReference type="Google" id="ProtNLM"/>
    </source>
</evidence>
<feature type="non-terminal residue" evidence="1">
    <location>
        <position position="52"/>
    </location>
</feature>
<organism evidence="2">
    <name type="scientific">Harpegnathos saltator</name>
    <name type="common">Jerdon's jumping ant</name>
    <dbReference type="NCBI Taxonomy" id="610380"/>
    <lineage>
        <taxon>Eukaryota</taxon>
        <taxon>Metazoa</taxon>
        <taxon>Ecdysozoa</taxon>
        <taxon>Arthropoda</taxon>
        <taxon>Hexapoda</taxon>
        <taxon>Insecta</taxon>
        <taxon>Pterygota</taxon>
        <taxon>Neoptera</taxon>
        <taxon>Endopterygota</taxon>
        <taxon>Hymenoptera</taxon>
        <taxon>Apocrita</taxon>
        <taxon>Aculeata</taxon>
        <taxon>Formicoidea</taxon>
        <taxon>Formicidae</taxon>
        <taxon>Ponerinae</taxon>
        <taxon>Ponerini</taxon>
        <taxon>Harpegnathos</taxon>
    </lineage>
</organism>
<sequence>KHIPTTSQDMRMCIRTACSNISQETIRSARESFIGRIQECIEVDRYHSEHLL</sequence>
<dbReference type="EMBL" id="GL450151">
    <property type="protein sequence ID" value="EFN81466.1"/>
    <property type="molecule type" value="Genomic_DNA"/>
</dbReference>
<evidence type="ECO:0000313" key="2">
    <source>
        <dbReference type="Proteomes" id="UP000008237"/>
    </source>
</evidence>
<protein>
    <recommendedName>
        <fullName evidence="3">Mos1 transposase HTH domain-containing protein</fullName>
    </recommendedName>
</protein>
<dbReference type="Gene3D" id="3.30.420.10">
    <property type="entry name" value="Ribonuclease H-like superfamily/Ribonuclease H"/>
    <property type="match status" value="1"/>
</dbReference>
<dbReference type="GO" id="GO:0003676">
    <property type="term" value="F:nucleic acid binding"/>
    <property type="evidence" value="ECO:0007669"/>
    <property type="project" value="InterPro"/>
</dbReference>